<dbReference type="Gene3D" id="1.20.58.340">
    <property type="entry name" value="Magnesium transport protein CorA, transmembrane region"/>
    <property type="match status" value="1"/>
</dbReference>
<dbReference type="Pfam" id="PF01544">
    <property type="entry name" value="CorA"/>
    <property type="match status" value="1"/>
</dbReference>
<evidence type="ECO:0000256" key="5">
    <source>
        <dbReference type="SAM" id="Phobius"/>
    </source>
</evidence>
<evidence type="ECO:0000256" key="1">
    <source>
        <dbReference type="ARBA" id="ARBA00004141"/>
    </source>
</evidence>
<dbReference type="GO" id="GO:0016020">
    <property type="term" value="C:membrane"/>
    <property type="evidence" value="ECO:0007669"/>
    <property type="project" value="UniProtKB-SubCell"/>
</dbReference>
<feature type="transmembrane region" description="Helical" evidence="5">
    <location>
        <begin position="495"/>
        <end position="517"/>
    </location>
</feature>
<keyword evidence="2 5" id="KW-0812">Transmembrane</keyword>
<comment type="caution">
    <text evidence="6">The sequence shown here is derived from an EMBL/GenBank/DDBJ whole genome shotgun (WGS) entry which is preliminary data.</text>
</comment>
<evidence type="ECO:0000256" key="4">
    <source>
        <dbReference type="ARBA" id="ARBA00023136"/>
    </source>
</evidence>
<proteinExistence type="predicted"/>
<evidence type="ECO:0000256" key="3">
    <source>
        <dbReference type="ARBA" id="ARBA00022989"/>
    </source>
</evidence>
<dbReference type="SUPFAM" id="SSF144083">
    <property type="entry name" value="Magnesium transport protein CorA, transmembrane region"/>
    <property type="match status" value="1"/>
</dbReference>
<keyword evidence="4 5" id="KW-0472">Membrane</keyword>
<dbReference type="InterPro" id="IPR002523">
    <property type="entry name" value="MgTranspt_CorA/ZnTranspt_ZntB"/>
</dbReference>
<evidence type="ECO:0000313" key="7">
    <source>
        <dbReference type="Proteomes" id="UP000318529"/>
    </source>
</evidence>
<protein>
    <submittedName>
        <fullName evidence="6">CorA-like Mg2+ transporter protein</fullName>
    </submittedName>
</protein>
<dbReference type="InterPro" id="IPR045863">
    <property type="entry name" value="CorA_TM1_TM2"/>
</dbReference>
<feature type="transmembrane region" description="Helical" evidence="5">
    <location>
        <begin position="466"/>
        <end position="489"/>
    </location>
</feature>
<organism evidence="6 7">
    <name type="scientific">Azospirillum brasilense</name>
    <dbReference type="NCBI Taxonomy" id="192"/>
    <lineage>
        <taxon>Bacteria</taxon>
        <taxon>Pseudomonadati</taxon>
        <taxon>Pseudomonadota</taxon>
        <taxon>Alphaproteobacteria</taxon>
        <taxon>Rhodospirillales</taxon>
        <taxon>Azospirillaceae</taxon>
        <taxon>Azospirillum</taxon>
    </lineage>
</organism>
<dbReference type="GO" id="GO:0046873">
    <property type="term" value="F:metal ion transmembrane transporter activity"/>
    <property type="evidence" value="ECO:0007669"/>
    <property type="project" value="InterPro"/>
</dbReference>
<keyword evidence="3 5" id="KW-1133">Transmembrane helix</keyword>
<dbReference type="RefSeq" id="WP_145680765.1">
    <property type="nucleotide sequence ID" value="NZ_VITH01000001.1"/>
</dbReference>
<evidence type="ECO:0000256" key="2">
    <source>
        <dbReference type="ARBA" id="ARBA00022692"/>
    </source>
</evidence>
<evidence type="ECO:0000313" key="6">
    <source>
        <dbReference type="EMBL" id="TWA87452.1"/>
    </source>
</evidence>
<name>A0A560CRG5_AZOBR</name>
<dbReference type="AlphaFoldDB" id="A0A560CRG5"/>
<comment type="subcellular location">
    <subcellularLocation>
        <location evidence="1">Membrane</location>
        <topology evidence="1">Multi-pass membrane protein</topology>
    </subcellularLocation>
</comment>
<accession>A0A560CRG5</accession>
<dbReference type="EMBL" id="VITH01000001">
    <property type="protein sequence ID" value="TWA87452.1"/>
    <property type="molecule type" value="Genomic_DNA"/>
</dbReference>
<sequence>MDESPIRVRRFREILLWPVQLMPLKAGAQIQNHWEWLGGPDCPWQEVADEFTQDPGEFSERHYSEFVSFLPYVQRFLYGEGESRDHRPGYGGSPIRVFRRRDVAALAVTLRRGQAPLRFTIAHVDLHFFHDVDVAILVVELFGEDLPLDRVQDTLFRLGRTYPPAWEPDGSAAQCPHRVEWISADGAVLAVSDYERKADYLSFVCRHRAPRIAAHWSFLLRPLVHHHSEETGLLRYRQLEYQRMPAMAYLSLDEPERLERADWVRLGFATSPGPGSGPGPGPGEAMPFAPAFLEGFEQRYCYDRYWDPRAPGAWTRSRILCCGHSLVMVGPEGDAFFTDAETGLLGQFRHQYFLLGLVVHFHRAALVMLSDRLVLAVSQLDIGTVESVKRFKRDIRQVFEIFLRFTHRYWFHELSIQGPLRDLFRLWAGHLGTDRLYAEVRDEVQDMSDYLDSDGLRRQANTVLRLTVVTVVSTIGTLVTGFLGMNLLAMADDPLPARVLFFLFVLLATVGLIAFSVMRSKRLADFLEALSDERLPGRSKLALLGKVWERPSRRAGPPF</sequence>
<gene>
    <name evidence="6" type="ORF">FBZ83_101314</name>
</gene>
<dbReference type="Proteomes" id="UP000318529">
    <property type="component" value="Unassembled WGS sequence"/>
</dbReference>
<reference evidence="6 7" key="1">
    <citation type="submission" date="2019-06" db="EMBL/GenBank/DDBJ databases">
        <title>Genomic Encyclopedia of Type Strains, Phase IV (KMG-V): Genome sequencing to study the core and pangenomes of soil and plant-associated prokaryotes.</title>
        <authorList>
            <person name="Whitman W."/>
        </authorList>
    </citation>
    <scope>NUCLEOTIDE SEQUENCE [LARGE SCALE GENOMIC DNA]</scope>
    <source>
        <strain evidence="6 7">BR 11650</strain>
    </source>
</reference>